<gene>
    <name evidence="2" type="ORF">SY83_00505</name>
</gene>
<keyword evidence="3" id="KW-1185">Reference proteome</keyword>
<dbReference type="Pfam" id="PF01261">
    <property type="entry name" value="AP_endonuc_2"/>
    <property type="match status" value="1"/>
</dbReference>
<dbReference type="InterPro" id="IPR050312">
    <property type="entry name" value="IolE/XylAMocC-like"/>
</dbReference>
<evidence type="ECO:0000259" key="1">
    <source>
        <dbReference type="Pfam" id="PF01261"/>
    </source>
</evidence>
<reference evidence="2 3" key="1">
    <citation type="submission" date="2015-01" db="EMBL/GenBank/DDBJ databases">
        <title>Paenibacillus swuensis/DY6/whole genome sequencing.</title>
        <authorList>
            <person name="Kim M.K."/>
            <person name="Srinivasan S."/>
            <person name="Lee J.-J."/>
        </authorList>
    </citation>
    <scope>NUCLEOTIDE SEQUENCE [LARGE SCALE GENOMIC DNA]</scope>
    <source>
        <strain evidence="2 3">DY6</strain>
    </source>
</reference>
<dbReference type="InterPro" id="IPR013022">
    <property type="entry name" value="Xyl_isomerase-like_TIM-brl"/>
</dbReference>
<dbReference type="STRING" id="1178515.SY83_00505"/>
<dbReference type="InterPro" id="IPR036237">
    <property type="entry name" value="Xyl_isomerase-like_sf"/>
</dbReference>
<dbReference type="Gene3D" id="3.20.20.150">
    <property type="entry name" value="Divalent-metal-dependent TIM barrel enzymes"/>
    <property type="match status" value="1"/>
</dbReference>
<dbReference type="SUPFAM" id="SSF51658">
    <property type="entry name" value="Xylose isomerase-like"/>
    <property type="match status" value="1"/>
</dbReference>
<protein>
    <recommendedName>
        <fullName evidence="1">Xylose isomerase-like TIM barrel domain-containing protein</fullName>
    </recommendedName>
</protein>
<evidence type="ECO:0000313" key="2">
    <source>
        <dbReference type="EMBL" id="ANE45091.1"/>
    </source>
</evidence>
<dbReference type="KEGG" id="pswu:SY83_00505"/>
<name>A0A172TDL1_9BACL</name>
<dbReference type="AlphaFoldDB" id="A0A172TDL1"/>
<dbReference type="PATRIC" id="fig|1178515.4.peg.88"/>
<dbReference type="RefSeq" id="WP_068603302.1">
    <property type="nucleotide sequence ID" value="NZ_CP011388.1"/>
</dbReference>
<dbReference type="PANTHER" id="PTHR12110">
    <property type="entry name" value="HYDROXYPYRUVATE ISOMERASE"/>
    <property type="match status" value="1"/>
</dbReference>
<evidence type="ECO:0000313" key="3">
    <source>
        <dbReference type="Proteomes" id="UP000076927"/>
    </source>
</evidence>
<dbReference type="EMBL" id="CP011388">
    <property type="protein sequence ID" value="ANE45091.1"/>
    <property type="molecule type" value="Genomic_DNA"/>
</dbReference>
<sequence>MKLSYTTLATPGYTAKESIFAAKKYGYAGVDLRVSDLQTNIDINEVRDTAQAQDIAISSLLCYPPRILPSQSSWESFKQDLLRDLKLAAAVGAPSIRTFCHIPDNLTTEWYFAKTTELLIEILERDSSDVNIYIQNHRTHATTRQILKLLDLVSHPRVGLLFSPDHCMKLEEDLLKHPEPLLPYVRQLYIADVYPKEDAFPDVLPGLGKVPLEELVHQFKEARFQGWASFKWEKTHHMDLAGPEIALPHFINFMARVPL</sequence>
<organism evidence="2 3">
    <name type="scientific">Paenibacillus swuensis</name>
    <dbReference type="NCBI Taxonomy" id="1178515"/>
    <lineage>
        <taxon>Bacteria</taxon>
        <taxon>Bacillati</taxon>
        <taxon>Bacillota</taxon>
        <taxon>Bacilli</taxon>
        <taxon>Bacillales</taxon>
        <taxon>Paenibacillaceae</taxon>
        <taxon>Paenibacillus</taxon>
    </lineage>
</organism>
<dbReference type="OrthoDB" id="3185623at2"/>
<feature type="domain" description="Xylose isomerase-like TIM barrel" evidence="1">
    <location>
        <begin position="21"/>
        <end position="236"/>
    </location>
</feature>
<proteinExistence type="predicted"/>
<dbReference type="Proteomes" id="UP000076927">
    <property type="component" value="Chromosome"/>
</dbReference>
<accession>A0A172TDL1</accession>
<dbReference type="PANTHER" id="PTHR12110:SF21">
    <property type="entry name" value="XYLOSE ISOMERASE-LIKE TIM BARREL DOMAIN-CONTAINING PROTEIN"/>
    <property type="match status" value="1"/>
</dbReference>